<proteinExistence type="predicted"/>
<dbReference type="GO" id="GO:0000281">
    <property type="term" value="P:mitotic cytokinesis"/>
    <property type="evidence" value="ECO:0000318"/>
    <property type="project" value="GO_Central"/>
</dbReference>
<keyword evidence="9" id="KW-1185">Reference proteome</keyword>
<protein>
    <submittedName>
        <fullName evidence="8">MGC84469 protein, putative</fullName>
    </submittedName>
</protein>
<evidence type="ECO:0000256" key="4">
    <source>
        <dbReference type="ARBA" id="ARBA00022737"/>
    </source>
</evidence>
<feature type="domain" description="DM10" evidence="7">
    <location>
        <begin position="237"/>
        <end position="339"/>
    </location>
</feature>
<accession>A2DJ77</accession>
<dbReference type="AlphaFoldDB" id="A2DJ77"/>
<dbReference type="GO" id="GO:0060285">
    <property type="term" value="P:cilium-dependent cell motility"/>
    <property type="evidence" value="ECO:0000318"/>
    <property type="project" value="GO_Central"/>
</dbReference>
<dbReference type="FunFam" id="2.30.29.170:FF:000004">
    <property type="entry name" value="EF-hand domain containing 2"/>
    <property type="match status" value="1"/>
</dbReference>
<dbReference type="SMART" id="SM00676">
    <property type="entry name" value="DM10"/>
    <property type="match status" value="3"/>
</dbReference>
<dbReference type="PANTHER" id="PTHR12086">
    <property type="entry name" value="EF-HAND DOMAIN C-TERMINAL CONTAINING PROTEIN"/>
    <property type="match status" value="1"/>
</dbReference>
<evidence type="ECO:0000256" key="3">
    <source>
        <dbReference type="ARBA" id="ARBA00022490"/>
    </source>
</evidence>
<dbReference type="GO" id="GO:0005930">
    <property type="term" value="C:axoneme"/>
    <property type="evidence" value="ECO:0000318"/>
    <property type="project" value="GO_Central"/>
</dbReference>
<feature type="domain" description="DM10" evidence="7">
    <location>
        <begin position="397"/>
        <end position="497"/>
    </location>
</feature>
<feature type="domain" description="DM10" evidence="7">
    <location>
        <begin position="85"/>
        <end position="193"/>
    </location>
</feature>
<dbReference type="Pfam" id="PF06565">
    <property type="entry name" value="DM10_dom"/>
    <property type="match status" value="3"/>
</dbReference>
<dbReference type="GO" id="GO:0072686">
    <property type="term" value="C:mitotic spindle"/>
    <property type="evidence" value="ECO:0000318"/>
    <property type="project" value="GO_Central"/>
</dbReference>
<dbReference type="KEGG" id="tva:5464988"/>
<dbReference type="PANTHER" id="PTHR12086:SF9">
    <property type="entry name" value="EF-HAND DOMAIN-CONTAINING PROTEIN 1"/>
    <property type="match status" value="1"/>
</dbReference>
<reference evidence="8" key="1">
    <citation type="submission" date="2006-10" db="EMBL/GenBank/DDBJ databases">
        <authorList>
            <person name="Amadeo P."/>
            <person name="Zhao Q."/>
            <person name="Wortman J."/>
            <person name="Fraser-Liggett C."/>
            <person name="Carlton J."/>
        </authorList>
    </citation>
    <scope>NUCLEOTIDE SEQUENCE</scope>
    <source>
        <strain evidence="8">G3</strain>
    </source>
</reference>
<organism evidence="8 9">
    <name type="scientific">Trichomonas vaginalis (strain ATCC PRA-98 / G3)</name>
    <dbReference type="NCBI Taxonomy" id="412133"/>
    <lineage>
        <taxon>Eukaryota</taxon>
        <taxon>Metamonada</taxon>
        <taxon>Parabasalia</taxon>
        <taxon>Trichomonadida</taxon>
        <taxon>Trichomonadidae</taxon>
        <taxon>Trichomonas</taxon>
    </lineage>
</organism>
<reference evidence="8" key="2">
    <citation type="journal article" date="2007" name="Science">
        <title>Draft genome sequence of the sexually transmitted pathogen Trichomonas vaginalis.</title>
        <authorList>
            <person name="Carlton J.M."/>
            <person name="Hirt R.P."/>
            <person name="Silva J.C."/>
            <person name="Delcher A.L."/>
            <person name="Schatz M."/>
            <person name="Zhao Q."/>
            <person name="Wortman J.R."/>
            <person name="Bidwell S.L."/>
            <person name="Alsmark U.C.M."/>
            <person name="Besteiro S."/>
            <person name="Sicheritz-Ponten T."/>
            <person name="Noel C.J."/>
            <person name="Dacks J.B."/>
            <person name="Foster P.G."/>
            <person name="Simillion C."/>
            <person name="Van de Peer Y."/>
            <person name="Miranda-Saavedra D."/>
            <person name="Barton G.J."/>
            <person name="Westrop G.D."/>
            <person name="Mueller S."/>
            <person name="Dessi D."/>
            <person name="Fiori P.L."/>
            <person name="Ren Q."/>
            <person name="Paulsen I."/>
            <person name="Zhang H."/>
            <person name="Bastida-Corcuera F.D."/>
            <person name="Simoes-Barbosa A."/>
            <person name="Brown M.T."/>
            <person name="Hayes R.D."/>
            <person name="Mukherjee M."/>
            <person name="Okumura C.Y."/>
            <person name="Schneider R."/>
            <person name="Smith A.J."/>
            <person name="Vanacova S."/>
            <person name="Villalvazo M."/>
            <person name="Haas B.J."/>
            <person name="Pertea M."/>
            <person name="Feldblyum T.V."/>
            <person name="Utterback T.R."/>
            <person name="Shu C.L."/>
            <person name="Osoegawa K."/>
            <person name="de Jong P.J."/>
            <person name="Hrdy I."/>
            <person name="Horvathova L."/>
            <person name="Zubacova Z."/>
            <person name="Dolezal P."/>
            <person name="Malik S.B."/>
            <person name="Logsdon J.M. Jr."/>
            <person name="Henze K."/>
            <person name="Gupta A."/>
            <person name="Wang C.C."/>
            <person name="Dunne R.L."/>
            <person name="Upcroft J.A."/>
            <person name="Upcroft P."/>
            <person name="White O."/>
            <person name="Salzberg S.L."/>
            <person name="Tang P."/>
            <person name="Chiu C.-H."/>
            <person name="Lee Y.-S."/>
            <person name="Embley T.M."/>
            <person name="Coombs G.H."/>
            <person name="Mottram J.C."/>
            <person name="Tachezy J."/>
            <person name="Fraser-Liggett C.M."/>
            <person name="Johnson P.J."/>
        </authorList>
    </citation>
    <scope>NUCLEOTIDE SEQUENCE [LARGE SCALE GENOMIC DNA]</scope>
    <source>
        <strain evidence="8">G3</strain>
    </source>
</reference>
<dbReference type="InterPro" id="IPR040193">
    <property type="entry name" value="EFHC1/EFHC2/EFHB"/>
</dbReference>
<dbReference type="EMBL" id="DS113207">
    <property type="protein sequence ID" value="EAY19464.1"/>
    <property type="molecule type" value="Genomic_DNA"/>
</dbReference>
<keyword evidence="4" id="KW-0677">Repeat</keyword>
<evidence type="ECO:0000313" key="9">
    <source>
        <dbReference type="Proteomes" id="UP000001542"/>
    </source>
</evidence>
<keyword evidence="5" id="KW-0206">Cytoskeleton</keyword>
<dbReference type="FunFam" id="2.30.29.170:FF:000002">
    <property type="entry name" value="EF-hand domain (C-terminal) containing 1"/>
    <property type="match status" value="1"/>
</dbReference>
<dbReference type="GO" id="GO:0007052">
    <property type="term" value="P:mitotic spindle organization"/>
    <property type="evidence" value="ECO:0000318"/>
    <property type="project" value="GO_Central"/>
</dbReference>
<dbReference type="VEuPathDB" id="TrichDB:TVAGG3_0544180"/>
<dbReference type="OMA" id="HPEQFPH"/>
<comment type="subcellular location">
    <subcellularLocation>
        <location evidence="1">Cell projection</location>
        <location evidence="1">Cilium</location>
    </subcellularLocation>
    <subcellularLocation>
        <location evidence="2">Cytoplasm</location>
        <location evidence="2">Cytoskeleton</location>
    </subcellularLocation>
</comment>
<dbReference type="InterPro" id="IPR006602">
    <property type="entry name" value="DM10_dom"/>
</dbReference>
<evidence type="ECO:0000256" key="2">
    <source>
        <dbReference type="ARBA" id="ARBA00004245"/>
    </source>
</evidence>
<evidence type="ECO:0000256" key="6">
    <source>
        <dbReference type="ARBA" id="ARBA00023273"/>
    </source>
</evidence>
<dbReference type="eggNOG" id="KOG0043">
    <property type="taxonomic scope" value="Eukaryota"/>
</dbReference>
<dbReference type="VEuPathDB" id="TrichDB:TVAG_135950"/>
<dbReference type="InParanoid" id="A2DJ77"/>
<evidence type="ECO:0000313" key="8">
    <source>
        <dbReference type="EMBL" id="EAY19464.1"/>
    </source>
</evidence>
<dbReference type="OrthoDB" id="10255210at2759"/>
<evidence type="ECO:0000256" key="1">
    <source>
        <dbReference type="ARBA" id="ARBA00004138"/>
    </source>
</evidence>
<sequence>MLSTKTSPFFPGYDFRSATGTNNKPKNQTLTVVHGLMKTTMPDPNILDIQIEETKKKLAALQGQQPDATQRTSFVPDLQPNEPQEAYTLRFYGYFQQSLTESPGETYRIRYVNIYVYTEDDTVMIEEQKSRNSGMTQGVLLRRMRVQNPNAEPYGSTYIVQDFQIGVNIDISGIVYHIYDCDQFTRQYMESIGIQLADSEQAPEDLYTIKRKLTERPIRVSHCNPDPTNLANFLKYDGKVLRFYAVWDDSKNLFGEKRKFVIIYFLVDGRIEIRQVNEPSSGRDPVARFLAKTVLKNPRTGQPYSDQDLMVGETVTAFGRNFLIYDADEFTKQFLDDKYGIHDWTPIKQKDPLDVSLATSEAPPYNGWGDEEDSLGYCHSLHPKPPRKNIVKLLNNDGKVLRFKAEFKNPNPVDDGRIFVIAFYTADDKLAIFESPRRNSGFQGGKFIQKGTYKNMLAGRNFIAQDFYVGAEIMVNSYRFILTDADEYAYNQMEAEPEEYPVADLSAIIENLRKNTEGIEKLRKEMEAQDPELKGLIPKDDAQKLMVRVLRLQYHQAITIARRYSDDKNMFNYFDFVGVFTK</sequence>
<dbReference type="SMR" id="A2DJ77"/>
<gene>
    <name evidence="8" type="ORF">TVAG_135950</name>
</gene>
<dbReference type="STRING" id="5722.A2DJ77"/>
<evidence type="ECO:0000256" key="5">
    <source>
        <dbReference type="ARBA" id="ARBA00023212"/>
    </source>
</evidence>
<evidence type="ECO:0000259" key="7">
    <source>
        <dbReference type="PROSITE" id="PS51336"/>
    </source>
</evidence>
<dbReference type="GO" id="GO:0043014">
    <property type="term" value="F:alpha-tubulin binding"/>
    <property type="evidence" value="ECO:0000318"/>
    <property type="project" value="GO_Central"/>
</dbReference>
<keyword evidence="6" id="KW-0966">Cell projection</keyword>
<dbReference type="Gene3D" id="2.30.29.170">
    <property type="match status" value="3"/>
</dbReference>
<name>A2DJ77_TRIV3</name>
<keyword evidence="3" id="KW-0963">Cytoplasm</keyword>
<dbReference type="Proteomes" id="UP000001542">
    <property type="component" value="Unassembled WGS sequence"/>
</dbReference>
<dbReference type="RefSeq" id="XP_001580450.1">
    <property type="nucleotide sequence ID" value="XM_001580400.1"/>
</dbReference>
<dbReference type="PROSITE" id="PS51336">
    <property type="entry name" value="DM10"/>
    <property type="match status" value="3"/>
</dbReference>